<sequence>MATPTDESVCTETLIAGLQRRDAYPHPVNKPVVVHQTHISLVFLAGEYAYKVKKPIKTDFLDYSTLGLREYCCHEELRLDRRYADDLYLDVVPVTLSGANVAIQGDGEPIEYAVKMRRFPAGTLLSERVDAGKLTSDEVFLLAKTVAMFHQSATRGNDEIARQWPGFLVSNVHQIIETLQQSTSPNVAVTLKVLRVWSSDFFGQHLDTLTRRIDAGYVRECHGDLHLANVVHWGDKLVPFDGIEFNDHLRWIDVLSDAAFLAMDLAARGHLDLSRSFMNLYLQHTGDYDSMDLLRLFLFYRALVRALTASMRSDENDVRAHVDLAYRFTLRETPQLWITHGVSGSGKTTLSEAVVQRHEAIRLRSDVERKRLFGLSPTDRPDADLVASMYCDDANEKTYRRLSDLAAGILRAGYSVIIDATFLKRSDRQQFHELAKDHGVSFAILDCHSDPQTLRQRVADRDAHGDDASDADLAVLQHQLAHQDPLSDAEREHVVDVPDTVQIAEHL</sequence>
<reference evidence="1 2" key="1">
    <citation type="submission" date="2019-02" db="EMBL/GenBank/DDBJ databases">
        <title>Deep-cultivation of Planctomycetes and their phenomic and genomic characterization uncovers novel biology.</title>
        <authorList>
            <person name="Wiegand S."/>
            <person name="Jogler M."/>
            <person name="Boedeker C."/>
            <person name="Pinto D."/>
            <person name="Vollmers J."/>
            <person name="Rivas-Marin E."/>
            <person name="Kohn T."/>
            <person name="Peeters S.H."/>
            <person name="Heuer A."/>
            <person name="Rast P."/>
            <person name="Oberbeckmann S."/>
            <person name="Bunk B."/>
            <person name="Jeske O."/>
            <person name="Meyerdierks A."/>
            <person name="Storesund J.E."/>
            <person name="Kallscheuer N."/>
            <person name="Luecker S."/>
            <person name="Lage O.M."/>
            <person name="Pohl T."/>
            <person name="Merkel B.J."/>
            <person name="Hornburger P."/>
            <person name="Mueller R.-W."/>
            <person name="Bruemmer F."/>
            <person name="Labrenz M."/>
            <person name="Spormann A.M."/>
            <person name="Op Den Camp H."/>
            <person name="Overmann J."/>
            <person name="Amann R."/>
            <person name="Jetten M.S.M."/>
            <person name="Mascher T."/>
            <person name="Medema M.H."/>
            <person name="Devos D.P."/>
            <person name="Kaster A.-K."/>
            <person name="Ovreas L."/>
            <person name="Rohde M."/>
            <person name="Galperin M.Y."/>
            <person name="Jogler C."/>
        </authorList>
    </citation>
    <scope>NUCLEOTIDE SEQUENCE [LARGE SCALE GENOMIC DNA]</scope>
    <source>
        <strain evidence="1 2">Poly51</strain>
    </source>
</reference>
<dbReference type="InterPro" id="IPR027417">
    <property type="entry name" value="P-loop_NTPase"/>
</dbReference>
<dbReference type="Pfam" id="PF13671">
    <property type="entry name" value="AAA_33"/>
    <property type="match status" value="1"/>
</dbReference>
<dbReference type="Gene3D" id="3.40.50.300">
    <property type="entry name" value="P-loop containing nucleotide triphosphate hydrolases"/>
    <property type="match status" value="1"/>
</dbReference>
<dbReference type="PANTHER" id="PTHR43883:SF1">
    <property type="entry name" value="GLUCONOKINASE"/>
    <property type="match status" value="1"/>
</dbReference>
<evidence type="ECO:0000313" key="1">
    <source>
        <dbReference type="EMBL" id="TWU50554.1"/>
    </source>
</evidence>
<protein>
    <submittedName>
        <fullName evidence="1">Zeta toxin</fullName>
    </submittedName>
</protein>
<accession>A0A5C6EQA5</accession>
<dbReference type="RefSeq" id="WP_146459278.1">
    <property type="nucleotide sequence ID" value="NZ_SJPW01000005.1"/>
</dbReference>
<keyword evidence="2" id="KW-1185">Reference proteome</keyword>
<dbReference type="SUPFAM" id="SSF52540">
    <property type="entry name" value="P-loop containing nucleoside triphosphate hydrolases"/>
    <property type="match status" value="1"/>
</dbReference>
<dbReference type="InterPro" id="IPR052732">
    <property type="entry name" value="Cell-binding_unc_protein"/>
</dbReference>
<dbReference type="OrthoDB" id="9810277at2"/>
<proteinExistence type="predicted"/>
<dbReference type="EMBL" id="SJPW01000005">
    <property type="protein sequence ID" value="TWU50554.1"/>
    <property type="molecule type" value="Genomic_DNA"/>
</dbReference>
<gene>
    <name evidence="1" type="ORF">Poly51_38460</name>
</gene>
<name>A0A5C6EQA5_9BACT</name>
<dbReference type="Proteomes" id="UP000318288">
    <property type="component" value="Unassembled WGS sequence"/>
</dbReference>
<evidence type="ECO:0000313" key="2">
    <source>
        <dbReference type="Proteomes" id="UP000318288"/>
    </source>
</evidence>
<comment type="caution">
    <text evidence="1">The sequence shown here is derived from an EMBL/GenBank/DDBJ whole genome shotgun (WGS) entry which is preliminary data.</text>
</comment>
<dbReference type="InterPro" id="IPR011009">
    <property type="entry name" value="Kinase-like_dom_sf"/>
</dbReference>
<dbReference type="AlphaFoldDB" id="A0A5C6EQA5"/>
<organism evidence="1 2">
    <name type="scientific">Rubripirellula tenax</name>
    <dbReference type="NCBI Taxonomy" id="2528015"/>
    <lineage>
        <taxon>Bacteria</taxon>
        <taxon>Pseudomonadati</taxon>
        <taxon>Planctomycetota</taxon>
        <taxon>Planctomycetia</taxon>
        <taxon>Pirellulales</taxon>
        <taxon>Pirellulaceae</taxon>
        <taxon>Rubripirellula</taxon>
    </lineage>
</organism>
<dbReference type="SUPFAM" id="SSF56112">
    <property type="entry name" value="Protein kinase-like (PK-like)"/>
    <property type="match status" value="1"/>
</dbReference>
<dbReference type="PANTHER" id="PTHR43883">
    <property type="entry name" value="SLR0207 PROTEIN"/>
    <property type="match status" value="1"/>
</dbReference>